<dbReference type="GO" id="GO:0008237">
    <property type="term" value="F:metallopeptidase activity"/>
    <property type="evidence" value="ECO:0007669"/>
    <property type="project" value="UniProtKB-KW"/>
</dbReference>
<evidence type="ECO:0000313" key="4">
    <source>
        <dbReference type="Proteomes" id="UP000005268"/>
    </source>
</evidence>
<feature type="domain" description="MPN" evidence="2">
    <location>
        <begin position="1"/>
        <end position="38"/>
    </location>
</feature>
<dbReference type="KEGG" id="ppi:YSA_04689"/>
<keyword evidence="1" id="KW-0482">Metalloprotease</keyword>
<keyword evidence="1" id="KW-0378">Hydrolase</keyword>
<organism evidence="3 4">
    <name type="scientific">Pseudomonas putida ND6</name>
    <dbReference type="NCBI Taxonomy" id="231023"/>
    <lineage>
        <taxon>Bacteria</taxon>
        <taxon>Pseudomonadati</taxon>
        <taxon>Pseudomonadota</taxon>
        <taxon>Gammaproteobacteria</taxon>
        <taxon>Pseudomonadales</taxon>
        <taxon>Pseudomonadaceae</taxon>
        <taxon>Pseudomonas</taxon>
    </lineage>
</organism>
<protein>
    <submittedName>
        <fullName evidence="3">DNA repair protein RadC</fullName>
    </submittedName>
</protein>
<evidence type="ECO:0000259" key="2">
    <source>
        <dbReference type="PROSITE" id="PS50249"/>
    </source>
</evidence>
<dbReference type="InterPro" id="IPR037518">
    <property type="entry name" value="MPN"/>
</dbReference>
<proteinExistence type="predicted"/>
<dbReference type="HOGENOM" id="CLU_3331797_0_0_6"/>
<keyword evidence="1" id="KW-0645">Protease</keyword>
<dbReference type="Pfam" id="PF04002">
    <property type="entry name" value="RadC"/>
    <property type="match status" value="1"/>
</dbReference>
<dbReference type="PROSITE" id="PS50249">
    <property type="entry name" value="MPN"/>
    <property type="match status" value="1"/>
</dbReference>
<gene>
    <name evidence="3" type="ORF">YSA_04689</name>
</gene>
<reference evidence="3 4" key="1">
    <citation type="journal article" date="2012" name="J. Bacteriol.">
        <title>Complete Genome Sequence of the Naphthalene-Degrading Pseudomonas putida Strain ND6.</title>
        <authorList>
            <person name="Li S."/>
            <person name="Zhao H."/>
            <person name="Li Y."/>
            <person name="Niu S."/>
            <person name="Cai B."/>
        </authorList>
    </citation>
    <scope>NUCLEOTIDE SEQUENCE [LARGE SCALE GENOMIC DNA]</scope>
    <source>
        <strain evidence="3 4">ND6</strain>
    </source>
</reference>
<evidence type="ECO:0000256" key="1">
    <source>
        <dbReference type="ARBA" id="ARBA00023049"/>
    </source>
</evidence>
<dbReference type="Gene3D" id="3.40.140.10">
    <property type="entry name" value="Cytidine Deaminase, domain 2"/>
    <property type="match status" value="1"/>
</dbReference>
<dbReference type="Proteomes" id="UP000005268">
    <property type="component" value="Chromosome"/>
</dbReference>
<name>I3UUZ4_PSEPU</name>
<dbReference type="AlphaFoldDB" id="I3UUZ4"/>
<dbReference type="PATRIC" id="fig|231023.4.peg.2282"/>
<accession>I3UUZ4</accession>
<dbReference type="InterPro" id="IPR025657">
    <property type="entry name" value="RadC_JAB"/>
</dbReference>
<dbReference type="EMBL" id="CP003588">
    <property type="protein sequence ID" value="AFK69315.1"/>
    <property type="molecule type" value="Genomic_DNA"/>
</dbReference>
<evidence type="ECO:0000313" key="3">
    <source>
        <dbReference type="EMBL" id="AFK69315.1"/>
    </source>
</evidence>
<sequence>MHLTLSLKRGLALIDVRVLDHIIIGDGEPLSMVEHGWIVA</sequence>